<accession>A0A226EVH5</accession>
<dbReference type="GO" id="GO:0000506">
    <property type="term" value="C:glycosylphosphatidylinositol-N-acetylglucosaminyltransferase (GPI-GnT) complex"/>
    <property type="evidence" value="ECO:0007669"/>
    <property type="project" value="TreeGrafter"/>
</dbReference>
<evidence type="ECO:0000313" key="2">
    <source>
        <dbReference type="EMBL" id="OXA61177.1"/>
    </source>
</evidence>
<protein>
    <submittedName>
        <fullName evidence="2">Phosphatidylinositol N-acetylglucosaminyltransferase subunit A</fullName>
    </submittedName>
</protein>
<evidence type="ECO:0000313" key="3">
    <source>
        <dbReference type="Proteomes" id="UP000198287"/>
    </source>
</evidence>
<dbReference type="EMBL" id="LNIX01000002">
    <property type="protein sequence ID" value="OXA61177.1"/>
    <property type="molecule type" value="Genomic_DNA"/>
</dbReference>
<keyword evidence="2" id="KW-0328">Glycosyltransferase</keyword>
<feature type="transmembrane region" description="Helical" evidence="1">
    <location>
        <begin position="104"/>
        <end position="125"/>
    </location>
</feature>
<dbReference type="SUPFAM" id="SSF53756">
    <property type="entry name" value="UDP-Glycosyltransferase/glycogen phosphorylase"/>
    <property type="match status" value="1"/>
</dbReference>
<dbReference type="PANTHER" id="PTHR45871:SF1">
    <property type="entry name" value="PHOSPHATIDYLINOSITOL N-ACETYLGLUCOSAMINYLTRANSFERASE SUBUNIT A"/>
    <property type="match status" value="1"/>
</dbReference>
<dbReference type="Gene3D" id="3.40.50.2000">
    <property type="entry name" value="Glycogen Phosphorylase B"/>
    <property type="match status" value="1"/>
</dbReference>
<keyword evidence="2" id="KW-0808">Transferase</keyword>
<comment type="caution">
    <text evidence="2">The sequence shown here is derived from an EMBL/GenBank/DDBJ whole genome shotgun (WGS) entry which is preliminary data.</text>
</comment>
<dbReference type="AlphaFoldDB" id="A0A226EVH5"/>
<sequence>MAIVEAAASGLQVVSTRVGGIPEVLPPELITLSEPTVSGLVAALNSAISLRKRRLYVDPYQAHQLVSSMYNWRDIARRTEVVYDKVNFCCNPTDPERMSIFMKFGYMTGPLFCLVLGLGRILMWLCNLFVPIEDIDIAVNYPISNEHAKQNTL</sequence>
<dbReference type="GO" id="GO:0006506">
    <property type="term" value="P:GPI anchor biosynthetic process"/>
    <property type="evidence" value="ECO:0007669"/>
    <property type="project" value="TreeGrafter"/>
</dbReference>
<dbReference type="OrthoDB" id="734129at2759"/>
<gene>
    <name evidence="2" type="ORF">Fcan01_04648</name>
</gene>
<dbReference type="PANTHER" id="PTHR45871">
    <property type="entry name" value="N-ACETYLGLUCOSAMINYL-PHOSPHATIDYLINOSITOL BIOSYNTHETIC PROTEIN"/>
    <property type="match status" value="1"/>
</dbReference>
<organism evidence="2 3">
    <name type="scientific">Folsomia candida</name>
    <name type="common">Springtail</name>
    <dbReference type="NCBI Taxonomy" id="158441"/>
    <lineage>
        <taxon>Eukaryota</taxon>
        <taxon>Metazoa</taxon>
        <taxon>Ecdysozoa</taxon>
        <taxon>Arthropoda</taxon>
        <taxon>Hexapoda</taxon>
        <taxon>Collembola</taxon>
        <taxon>Entomobryomorpha</taxon>
        <taxon>Isotomoidea</taxon>
        <taxon>Isotomidae</taxon>
        <taxon>Proisotominae</taxon>
        <taxon>Folsomia</taxon>
    </lineage>
</organism>
<evidence type="ECO:0000256" key="1">
    <source>
        <dbReference type="SAM" id="Phobius"/>
    </source>
</evidence>
<proteinExistence type="predicted"/>
<keyword evidence="3" id="KW-1185">Reference proteome</keyword>
<name>A0A226EVH5_FOLCA</name>
<dbReference type="Proteomes" id="UP000198287">
    <property type="component" value="Unassembled WGS sequence"/>
</dbReference>
<dbReference type="STRING" id="158441.A0A226EVH5"/>
<dbReference type="GO" id="GO:0017176">
    <property type="term" value="F:phosphatidylinositol N-acetylglucosaminyltransferase activity"/>
    <property type="evidence" value="ECO:0007669"/>
    <property type="project" value="TreeGrafter"/>
</dbReference>
<reference evidence="2 3" key="1">
    <citation type="submission" date="2015-12" db="EMBL/GenBank/DDBJ databases">
        <title>The genome of Folsomia candida.</title>
        <authorList>
            <person name="Faddeeva A."/>
            <person name="Derks M.F."/>
            <person name="Anvar Y."/>
            <person name="Smit S."/>
            <person name="Van Straalen N."/>
            <person name="Roelofs D."/>
        </authorList>
    </citation>
    <scope>NUCLEOTIDE SEQUENCE [LARGE SCALE GENOMIC DNA]</scope>
    <source>
        <strain evidence="2 3">VU population</strain>
        <tissue evidence="2">Whole body</tissue>
    </source>
</reference>
<keyword evidence="1" id="KW-0472">Membrane</keyword>
<keyword evidence="1" id="KW-1133">Transmembrane helix</keyword>
<keyword evidence="1" id="KW-0812">Transmembrane</keyword>